<dbReference type="InterPro" id="IPR011429">
    <property type="entry name" value="Cyt_c_Planctomycete-type"/>
</dbReference>
<dbReference type="AlphaFoldDB" id="A0A5M6CXH8"/>
<feature type="domain" description="Cytochrome C Planctomycete-type" evidence="4">
    <location>
        <begin position="55"/>
        <end position="115"/>
    </location>
</feature>
<evidence type="ECO:0000259" key="2">
    <source>
        <dbReference type="Pfam" id="PF07583"/>
    </source>
</evidence>
<evidence type="ECO:0000259" key="4">
    <source>
        <dbReference type="Pfam" id="PF07635"/>
    </source>
</evidence>
<dbReference type="Proteomes" id="UP000324479">
    <property type="component" value="Unassembled WGS sequence"/>
</dbReference>
<protein>
    <submittedName>
        <fullName evidence="5">DUF1553 domain-containing protein</fullName>
    </submittedName>
</protein>
<evidence type="ECO:0000313" key="6">
    <source>
        <dbReference type="Proteomes" id="UP000324479"/>
    </source>
</evidence>
<dbReference type="PANTHER" id="PTHR35889:SF3">
    <property type="entry name" value="F-BOX DOMAIN-CONTAINING PROTEIN"/>
    <property type="match status" value="1"/>
</dbReference>
<dbReference type="InterPro" id="IPR011444">
    <property type="entry name" value="DUF1549"/>
</dbReference>
<dbReference type="PANTHER" id="PTHR35889">
    <property type="entry name" value="CYCLOINULO-OLIGOSACCHARIDE FRUCTANOTRANSFERASE-RELATED"/>
    <property type="match status" value="1"/>
</dbReference>
<comment type="caution">
    <text evidence="5">The sequence shown here is derived from an EMBL/GenBank/DDBJ whole genome shotgun (WGS) entry which is preliminary data.</text>
</comment>
<gene>
    <name evidence="5" type="ORF">FYK55_22870</name>
</gene>
<dbReference type="Pfam" id="PF07583">
    <property type="entry name" value="PSCyt2"/>
    <property type="match status" value="1"/>
</dbReference>
<evidence type="ECO:0000256" key="1">
    <source>
        <dbReference type="SAM" id="MobiDB-lite"/>
    </source>
</evidence>
<reference evidence="5 6" key="1">
    <citation type="submission" date="2019-08" db="EMBL/GenBank/DDBJ databases">
        <authorList>
            <person name="Dhanesh K."/>
            <person name="Kumar G."/>
            <person name="Sasikala C."/>
            <person name="Venkata Ramana C."/>
        </authorList>
    </citation>
    <scope>NUCLEOTIDE SEQUENCE [LARGE SCALE GENOMIC DNA]</scope>
    <source>
        <strain evidence="5 6">JC645</strain>
    </source>
</reference>
<keyword evidence="6" id="KW-1185">Reference proteome</keyword>
<dbReference type="Pfam" id="PF07587">
    <property type="entry name" value="PSD1"/>
    <property type="match status" value="1"/>
</dbReference>
<accession>A0A5M6CXH8</accession>
<feature type="domain" description="DUF1553" evidence="3">
    <location>
        <begin position="438"/>
        <end position="676"/>
    </location>
</feature>
<organism evidence="5 6">
    <name type="scientific">Roseiconus nitratireducens</name>
    <dbReference type="NCBI Taxonomy" id="2605748"/>
    <lineage>
        <taxon>Bacteria</taxon>
        <taxon>Pseudomonadati</taxon>
        <taxon>Planctomycetota</taxon>
        <taxon>Planctomycetia</taxon>
        <taxon>Pirellulales</taxon>
        <taxon>Pirellulaceae</taxon>
        <taxon>Roseiconus</taxon>
    </lineage>
</organism>
<dbReference type="EMBL" id="VWOX01000016">
    <property type="protein sequence ID" value="KAA5539928.1"/>
    <property type="molecule type" value="Genomic_DNA"/>
</dbReference>
<name>A0A5M6CXH8_9BACT</name>
<dbReference type="InterPro" id="IPR022655">
    <property type="entry name" value="DUF1553"/>
</dbReference>
<evidence type="ECO:0000313" key="5">
    <source>
        <dbReference type="EMBL" id="KAA5539928.1"/>
    </source>
</evidence>
<proteinExistence type="predicted"/>
<feature type="region of interest" description="Disordered" evidence="1">
    <location>
        <begin position="135"/>
        <end position="155"/>
    </location>
</feature>
<feature type="domain" description="DUF1549" evidence="2">
    <location>
        <begin position="180"/>
        <end position="381"/>
    </location>
</feature>
<dbReference type="Pfam" id="PF07635">
    <property type="entry name" value="PSCyt1"/>
    <property type="match status" value="1"/>
</dbReference>
<sequence>MLCLLVGLFTFPADHCVAADVGSAPTETHDPSAQISADHLEFFEAKVRPLLVEHCYDCHSEEAGESSGDLMVDSADGLRRGGSMGPAVVAGKPAESLLIRAIRYEHSDLEMPPTGKLDDAAIATLERWIELGAPDPRRAQGAPTESVSPMDIDPKSHWAFNVPRNTSRKIQPGADDRDVIDSIARQVADQAGVQVSRRCDDATLVRRLYHDLTGLPPTVDQIARFCESDRPDKVERLADELLASPAFAERFARHWMDVARYADTIGYATAGKERRLTGSERYRDWLIRAFATDLPYDEMIRLQLAADRLDPENERGHLDAMGFLTIGRRFLNRYDTIDDRIDVITRGLMGMTVTCARCHDHKFDPIPTTDYYSLLGVLESSTIPEEGASPLMMVDKDNPHDSKVFLRGQPHNRGEVAPRQYLTALRQPDEPRFTDGSGRLELAEKVASPDNPLTSRVFVNRIWSHLIGRPFVDSTSDFGVRTETPALVEVLDELAADFSTDWSIQRLIRRIVTSRIYAQSDQAATPACRTADPENRLAARGNRKRRDFESMRDSMLAVCGMLDRRVGGDPVEIHLNTPNPRRTLYAMIDRQNLPSLFRTFDVASPDAHTPKRYFTTVPQQALFLMNHPQTGVLVSELADQVRAETPDPEAQIRQMFRRVVGRLPDPNEIETCRTFLQQDALQPPDEFDPRSAWRYGTTTVNEESAVTDFQPLKTFSGSQWQDTDEFPSKGELSYASLGLENGHPGGQHAVVRRWIAPADGRVTISGMVGHRNKQGDGVELAIWIGGERVWRENQKSNNRPFSRIRGKVAAGQTVDFVVSPRQTPSFDSFFLRCQVSLRSNDGEYFEGDSKRDFAGPLNEASQEPLDRLAQLAQVLILSNEFLFVD</sequence>
<evidence type="ECO:0000259" key="3">
    <source>
        <dbReference type="Pfam" id="PF07587"/>
    </source>
</evidence>